<name>A0AAV2S4U6_MEGNR</name>
<gene>
    <name evidence="2" type="ORF">MNOR_LOCUS31873</name>
</gene>
<reference evidence="2 3" key="1">
    <citation type="submission" date="2024-05" db="EMBL/GenBank/DDBJ databases">
        <authorList>
            <person name="Wallberg A."/>
        </authorList>
    </citation>
    <scope>NUCLEOTIDE SEQUENCE [LARGE SCALE GENOMIC DNA]</scope>
</reference>
<dbReference type="GO" id="GO:0003676">
    <property type="term" value="F:nucleic acid binding"/>
    <property type="evidence" value="ECO:0007669"/>
    <property type="project" value="InterPro"/>
</dbReference>
<sequence>MDIPCNKSMGVDHKRQIALNMLRTKYSNFRKIFTDGSKTEDGATGAGFYIEDRERRECWQLEPQNSIAGAEMSAIQQATNWIQNQPHPDNIVILTDSQTSLHLIKQRKLKTYRNNTSKIQNNLIDLTSKGWNLHFQWIPSHIGIEGNDIADEVANLGRTEDILDTPLEDKDVNKLVDRIMHERWQLRWEIERHRSIFGLMKTKIENWHWTRSKNRIADVYMTRLRLRKVNLNKYLQKIGAVDTNLCTRCMQQQVEDVHHFLLQCPAYSVQRNKMRTNLLKMGVTIMNTDTLLVTVRFQ</sequence>
<dbReference type="InterPro" id="IPR036397">
    <property type="entry name" value="RNaseH_sf"/>
</dbReference>
<proteinExistence type="predicted"/>
<dbReference type="Proteomes" id="UP001497623">
    <property type="component" value="Unassembled WGS sequence"/>
</dbReference>
<dbReference type="CDD" id="cd09276">
    <property type="entry name" value="Rnase_HI_RT_non_LTR"/>
    <property type="match status" value="1"/>
</dbReference>
<feature type="domain" description="RNase H type-1" evidence="1">
    <location>
        <begin position="26"/>
        <end position="159"/>
    </location>
</feature>
<dbReference type="Pfam" id="PF00075">
    <property type="entry name" value="RNase_H"/>
    <property type="match status" value="1"/>
</dbReference>
<evidence type="ECO:0000313" key="3">
    <source>
        <dbReference type="Proteomes" id="UP001497623"/>
    </source>
</evidence>
<dbReference type="EMBL" id="CAXKWB010042046">
    <property type="protein sequence ID" value="CAL4157406.1"/>
    <property type="molecule type" value="Genomic_DNA"/>
</dbReference>
<accession>A0AAV2S4U6</accession>
<dbReference type="AlphaFoldDB" id="A0AAV2S4U6"/>
<dbReference type="GO" id="GO:0004523">
    <property type="term" value="F:RNA-DNA hybrid ribonuclease activity"/>
    <property type="evidence" value="ECO:0007669"/>
    <property type="project" value="InterPro"/>
</dbReference>
<dbReference type="SUPFAM" id="SSF53098">
    <property type="entry name" value="Ribonuclease H-like"/>
    <property type="match status" value="1"/>
</dbReference>
<evidence type="ECO:0000259" key="1">
    <source>
        <dbReference type="PROSITE" id="PS50879"/>
    </source>
</evidence>
<feature type="non-terminal residue" evidence="2">
    <location>
        <position position="298"/>
    </location>
</feature>
<comment type="caution">
    <text evidence="2">The sequence shown here is derived from an EMBL/GenBank/DDBJ whole genome shotgun (WGS) entry which is preliminary data.</text>
</comment>
<evidence type="ECO:0000313" key="2">
    <source>
        <dbReference type="EMBL" id="CAL4157406.1"/>
    </source>
</evidence>
<dbReference type="InterPro" id="IPR012337">
    <property type="entry name" value="RNaseH-like_sf"/>
</dbReference>
<keyword evidence="3" id="KW-1185">Reference proteome</keyword>
<dbReference type="PROSITE" id="PS50879">
    <property type="entry name" value="RNASE_H_1"/>
    <property type="match status" value="1"/>
</dbReference>
<dbReference type="Gene3D" id="3.30.420.10">
    <property type="entry name" value="Ribonuclease H-like superfamily/Ribonuclease H"/>
    <property type="match status" value="1"/>
</dbReference>
<protein>
    <recommendedName>
        <fullName evidence="1">RNase H type-1 domain-containing protein</fullName>
    </recommendedName>
</protein>
<dbReference type="InterPro" id="IPR002156">
    <property type="entry name" value="RNaseH_domain"/>
</dbReference>
<organism evidence="2 3">
    <name type="scientific">Meganyctiphanes norvegica</name>
    <name type="common">Northern krill</name>
    <name type="synonym">Thysanopoda norvegica</name>
    <dbReference type="NCBI Taxonomy" id="48144"/>
    <lineage>
        <taxon>Eukaryota</taxon>
        <taxon>Metazoa</taxon>
        <taxon>Ecdysozoa</taxon>
        <taxon>Arthropoda</taxon>
        <taxon>Crustacea</taxon>
        <taxon>Multicrustacea</taxon>
        <taxon>Malacostraca</taxon>
        <taxon>Eumalacostraca</taxon>
        <taxon>Eucarida</taxon>
        <taxon>Euphausiacea</taxon>
        <taxon>Euphausiidae</taxon>
        <taxon>Meganyctiphanes</taxon>
    </lineage>
</organism>